<dbReference type="SUPFAM" id="SSF52821">
    <property type="entry name" value="Rhodanese/Cell cycle control phosphatase"/>
    <property type="match status" value="1"/>
</dbReference>
<comment type="caution">
    <text evidence="6">The sequence shown here is derived from an EMBL/GenBank/DDBJ whole genome shotgun (WGS) entry which is preliminary data.</text>
</comment>
<dbReference type="GO" id="GO:0003677">
    <property type="term" value="F:DNA binding"/>
    <property type="evidence" value="ECO:0007669"/>
    <property type="project" value="UniProtKB-KW"/>
</dbReference>
<dbReference type="Pfam" id="PF00581">
    <property type="entry name" value="Rhodanese"/>
    <property type="match status" value="1"/>
</dbReference>
<evidence type="ECO:0000313" key="6">
    <source>
        <dbReference type="EMBL" id="TQN42925.1"/>
    </source>
</evidence>
<dbReference type="Proteomes" id="UP000319865">
    <property type="component" value="Unassembled WGS sequence"/>
</dbReference>
<evidence type="ECO:0000256" key="1">
    <source>
        <dbReference type="ARBA" id="ARBA00023015"/>
    </source>
</evidence>
<evidence type="ECO:0000259" key="5">
    <source>
        <dbReference type="PROSITE" id="PS50987"/>
    </source>
</evidence>
<dbReference type="InterPro" id="IPR051011">
    <property type="entry name" value="Metal_resp_trans_reg"/>
</dbReference>
<dbReference type="GO" id="GO:0003700">
    <property type="term" value="F:DNA-binding transcription factor activity"/>
    <property type="evidence" value="ECO:0007669"/>
    <property type="project" value="InterPro"/>
</dbReference>
<organism evidence="6 7">
    <name type="scientific">Blastococcus colisei</name>
    <dbReference type="NCBI Taxonomy" id="1564162"/>
    <lineage>
        <taxon>Bacteria</taxon>
        <taxon>Bacillati</taxon>
        <taxon>Actinomycetota</taxon>
        <taxon>Actinomycetes</taxon>
        <taxon>Geodermatophilales</taxon>
        <taxon>Geodermatophilaceae</taxon>
        <taxon>Blastococcus</taxon>
    </lineage>
</organism>
<dbReference type="InterPro" id="IPR036390">
    <property type="entry name" value="WH_DNA-bd_sf"/>
</dbReference>
<dbReference type="InterPro" id="IPR036388">
    <property type="entry name" value="WH-like_DNA-bd_sf"/>
</dbReference>
<dbReference type="PANTHER" id="PTHR43132">
    <property type="entry name" value="ARSENICAL RESISTANCE OPERON REPRESSOR ARSR-RELATED"/>
    <property type="match status" value="1"/>
</dbReference>
<dbReference type="PANTHER" id="PTHR43132:SF8">
    <property type="entry name" value="HTH-TYPE TRANSCRIPTIONAL REGULATOR KMTR"/>
    <property type="match status" value="1"/>
</dbReference>
<dbReference type="SMART" id="SM00418">
    <property type="entry name" value="HTH_ARSR"/>
    <property type="match status" value="1"/>
</dbReference>
<dbReference type="NCBIfam" id="NF033788">
    <property type="entry name" value="HTH_metalloreg"/>
    <property type="match status" value="1"/>
</dbReference>
<gene>
    <name evidence="6" type="ORF">FHU33_2338</name>
</gene>
<evidence type="ECO:0000256" key="3">
    <source>
        <dbReference type="ARBA" id="ARBA00023163"/>
    </source>
</evidence>
<evidence type="ECO:0000259" key="4">
    <source>
        <dbReference type="PROSITE" id="PS50206"/>
    </source>
</evidence>
<evidence type="ECO:0000256" key="2">
    <source>
        <dbReference type="ARBA" id="ARBA00023125"/>
    </source>
</evidence>
<dbReference type="AlphaFoldDB" id="A0A543PFS3"/>
<protein>
    <submittedName>
        <fullName evidence="6">ArsR family transcriptional regulator</fullName>
    </submittedName>
</protein>
<dbReference type="Pfam" id="PF01022">
    <property type="entry name" value="HTH_5"/>
    <property type="match status" value="1"/>
</dbReference>
<feature type="domain" description="Rhodanese" evidence="4">
    <location>
        <begin position="165"/>
        <end position="254"/>
    </location>
</feature>
<dbReference type="SUPFAM" id="SSF46785">
    <property type="entry name" value="Winged helix' DNA-binding domain"/>
    <property type="match status" value="1"/>
</dbReference>
<dbReference type="CDD" id="cd00158">
    <property type="entry name" value="RHOD"/>
    <property type="match status" value="1"/>
</dbReference>
<keyword evidence="7" id="KW-1185">Reference proteome</keyword>
<name>A0A543PFS3_9ACTN</name>
<feature type="domain" description="HTH arsR-type" evidence="5">
    <location>
        <begin position="41"/>
        <end position="135"/>
    </location>
</feature>
<proteinExistence type="predicted"/>
<reference evidence="6 7" key="1">
    <citation type="submission" date="2019-06" db="EMBL/GenBank/DDBJ databases">
        <title>Sequencing the genomes of 1000 actinobacteria strains.</title>
        <authorList>
            <person name="Klenk H.-P."/>
        </authorList>
    </citation>
    <scope>NUCLEOTIDE SEQUENCE [LARGE SCALE GENOMIC DNA]</scope>
    <source>
        <strain evidence="6 7">DSM 46837</strain>
    </source>
</reference>
<keyword evidence="1" id="KW-0805">Transcription regulation</keyword>
<evidence type="ECO:0000313" key="7">
    <source>
        <dbReference type="Proteomes" id="UP000319865"/>
    </source>
</evidence>
<sequence>MLLLQPRGGKKREGGLGQVIKRPLDKRRQEANALSMGSRAAKDSLFDAFVETARALASGRRAEIVDVLSQGERSVDELAGEVGQSLANTSHHLRTLARAGLVHSRREGTRIYYRLASDRVTELWAALRSVAVEHVAGIDRLTEAYLGDRTDLRTVDRRELAGLVAAGAVLVIDVRPPAEYAAGHIPGARSVPPDELLRHLGELPTDTEIVAYCRGPYCVYADDAVRALSRHGHRARRLEDGFPEWRRAGLPVAVG</sequence>
<dbReference type="Gene3D" id="3.40.250.10">
    <property type="entry name" value="Rhodanese-like domain"/>
    <property type="match status" value="1"/>
</dbReference>
<keyword evidence="2" id="KW-0238">DNA-binding</keyword>
<dbReference type="PROSITE" id="PS50206">
    <property type="entry name" value="RHODANESE_3"/>
    <property type="match status" value="1"/>
</dbReference>
<dbReference type="PROSITE" id="PS00380">
    <property type="entry name" value="RHODANESE_1"/>
    <property type="match status" value="1"/>
</dbReference>
<accession>A0A543PFS3</accession>
<dbReference type="InterPro" id="IPR001845">
    <property type="entry name" value="HTH_ArsR_DNA-bd_dom"/>
</dbReference>
<dbReference type="InterPro" id="IPR001307">
    <property type="entry name" value="Thiosulphate_STrfase_CS"/>
</dbReference>
<dbReference type="InterPro" id="IPR036873">
    <property type="entry name" value="Rhodanese-like_dom_sf"/>
</dbReference>
<dbReference type="InterPro" id="IPR011991">
    <property type="entry name" value="ArsR-like_HTH"/>
</dbReference>
<dbReference type="PROSITE" id="PS50987">
    <property type="entry name" value="HTH_ARSR_2"/>
    <property type="match status" value="1"/>
</dbReference>
<keyword evidence="3" id="KW-0804">Transcription</keyword>
<dbReference type="GO" id="GO:0004792">
    <property type="term" value="F:thiosulfate-cyanide sulfurtransferase activity"/>
    <property type="evidence" value="ECO:0007669"/>
    <property type="project" value="InterPro"/>
</dbReference>
<dbReference type="SMART" id="SM00450">
    <property type="entry name" value="RHOD"/>
    <property type="match status" value="1"/>
</dbReference>
<dbReference type="InterPro" id="IPR001763">
    <property type="entry name" value="Rhodanese-like_dom"/>
</dbReference>
<dbReference type="Gene3D" id="1.10.10.10">
    <property type="entry name" value="Winged helix-like DNA-binding domain superfamily/Winged helix DNA-binding domain"/>
    <property type="match status" value="1"/>
</dbReference>
<dbReference type="CDD" id="cd00090">
    <property type="entry name" value="HTH_ARSR"/>
    <property type="match status" value="1"/>
</dbReference>
<dbReference type="EMBL" id="VFQE01000001">
    <property type="protein sequence ID" value="TQN42925.1"/>
    <property type="molecule type" value="Genomic_DNA"/>
</dbReference>
<dbReference type="PRINTS" id="PR00778">
    <property type="entry name" value="HTHARSR"/>
</dbReference>